<feature type="transmembrane region" description="Helical" evidence="1">
    <location>
        <begin position="107"/>
        <end position="126"/>
    </location>
</feature>
<name>A0A927H7S8_9BACL</name>
<feature type="transmembrane region" description="Helical" evidence="1">
    <location>
        <begin position="77"/>
        <end position="100"/>
    </location>
</feature>
<dbReference type="AlphaFoldDB" id="A0A927H7S8"/>
<comment type="caution">
    <text evidence="2">The sequence shown here is derived from an EMBL/GenBank/DDBJ whole genome shotgun (WGS) entry which is preliminary data.</text>
</comment>
<keyword evidence="1" id="KW-0812">Transmembrane</keyword>
<proteinExistence type="predicted"/>
<keyword evidence="1" id="KW-0472">Membrane</keyword>
<keyword evidence="1" id="KW-1133">Transmembrane helix</keyword>
<feature type="transmembrane region" description="Helical" evidence="1">
    <location>
        <begin position="41"/>
        <end position="57"/>
    </location>
</feature>
<reference evidence="2" key="1">
    <citation type="submission" date="2020-09" db="EMBL/GenBank/DDBJ databases">
        <title>A novel bacterium of genus Paenibacillus, isolated from South China Sea.</title>
        <authorList>
            <person name="Huang H."/>
            <person name="Mo K."/>
            <person name="Hu Y."/>
        </authorList>
    </citation>
    <scope>NUCLEOTIDE SEQUENCE</scope>
    <source>
        <strain evidence="2">IB182493</strain>
    </source>
</reference>
<dbReference type="EMBL" id="JACXIY010000039">
    <property type="protein sequence ID" value="MBD2871951.1"/>
    <property type="molecule type" value="Genomic_DNA"/>
</dbReference>
<feature type="transmembrane region" description="Helical" evidence="1">
    <location>
        <begin position="17"/>
        <end position="34"/>
    </location>
</feature>
<dbReference type="RefSeq" id="WP_190866220.1">
    <property type="nucleotide sequence ID" value="NZ_JACXIY010000039.1"/>
</dbReference>
<sequence>MEINVLDWAFERHLNPLSWYIRPLFLVILAYFAYKRSWKGVVITFVLMMSSMVWFPAPETIDPQMQAVLEFEKKLLSNPGTAILTLAFMMVFVFSIGMAFWKHSLKIGLIIINITMIGKVAISLLFTGENGWAPLGNTLFGLLLVNGIGILLMKWLRKRKRPGVITTGSDKELS</sequence>
<evidence type="ECO:0000313" key="2">
    <source>
        <dbReference type="EMBL" id="MBD2871951.1"/>
    </source>
</evidence>
<evidence type="ECO:0000256" key="1">
    <source>
        <dbReference type="SAM" id="Phobius"/>
    </source>
</evidence>
<gene>
    <name evidence="2" type="ORF">IDH41_25560</name>
</gene>
<keyword evidence="3" id="KW-1185">Reference proteome</keyword>
<protein>
    <submittedName>
        <fullName evidence="2">Uncharacterized protein</fullName>
    </submittedName>
</protein>
<dbReference type="Proteomes" id="UP000632125">
    <property type="component" value="Unassembled WGS sequence"/>
</dbReference>
<organism evidence="2 3">
    <name type="scientific">Paenibacillus arenilitoris</name>
    <dbReference type="NCBI Taxonomy" id="2772299"/>
    <lineage>
        <taxon>Bacteria</taxon>
        <taxon>Bacillati</taxon>
        <taxon>Bacillota</taxon>
        <taxon>Bacilli</taxon>
        <taxon>Bacillales</taxon>
        <taxon>Paenibacillaceae</taxon>
        <taxon>Paenibacillus</taxon>
    </lineage>
</organism>
<evidence type="ECO:0000313" key="3">
    <source>
        <dbReference type="Proteomes" id="UP000632125"/>
    </source>
</evidence>
<feature type="transmembrane region" description="Helical" evidence="1">
    <location>
        <begin position="132"/>
        <end position="152"/>
    </location>
</feature>
<accession>A0A927H7S8</accession>